<feature type="region of interest" description="Disordered" evidence="4">
    <location>
        <begin position="54"/>
        <end position="75"/>
    </location>
</feature>
<dbReference type="PANTHER" id="PTHR31001">
    <property type="entry name" value="UNCHARACTERIZED TRANSCRIPTIONAL REGULATORY PROTEIN"/>
    <property type="match status" value="1"/>
</dbReference>
<keyword evidence="2" id="KW-0479">Metal-binding</keyword>
<evidence type="ECO:0000259" key="5">
    <source>
        <dbReference type="PROSITE" id="PS50048"/>
    </source>
</evidence>
<dbReference type="InterPro" id="IPR007219">
    <property type="entry name" value="XnlR_reg_dom"/>
</dbReference>
<reference evidence="6" key="1">
    <citation type="submission" date="2020-03" db="EMBL/GenBank/DDBJ databases">
        <title>Draft Genome Sequence of Cylindrodendrum hubeiense.</title>
        <authorList>
            <person name="Buettner E."/>
            <person name="Kellner H."/>
        </authorList>
    </citation>
    <scope>NUCLEOTIDE SEQUENCE</scope>
    <source>
        <strain evidence="6">IHI 201604</strain>
    </source>
</reference>
<dbReference type="SUPFAM" id="SSF51735">
    <property type="entry name" value="NAD(P)-binding Rossmann-fold domains"/>
    <property type="match status" value="1"/>
</dbReference>
<dbReference type="AlphaFoldDB" id="A0A9P5H2C9"/>
<evidence type="ECO:0000313" key="6">
    <source>
        <dbReference type="EMBL" id="KAF7547338.1"/>
    </source>
</evidence>
<dbReference type="Pfam" id="PF00172">
    <property type="entry name" value="Zn_clus"/>
    <property type="match status" value="1"/>
</dbReference>
<keyword evidence="3" id="KW-0539">Nucleus</keyword>
<comment type="caution">
    <text evidence="6">The sequence shown here is derived from an EMBL/GenBank/DDBJ whole genome shotgun (WGS) entry which is preliminary data.</text>
</comment>
<dbReference type="Pfam" id="PF04082">
    <property type="entry name" value="Fungal_trans"/>
    <property type="match status" value="1"/>
</dbReference>
<dbReference type="Gene3D" id="4.10.240.10">
    <property type="entry name" value="Zn(2)-C6 fungal-type DNA-binding domain"/>
    <property type="match status" value="1"/>
</dbReference>
<dbReference type="InterPro" id="IPR001138">
    <property type="entry name" value="Zn2Cys6_DnaBD"/>
</dbReference>
<name>A0A9P5H2C9_9HYPO</name>
<dbReference type="CDD" id="cd12148">
    <property type="entry name" value="fungal_TF_MHR"/>
    <property type="match status" value="1"/>
</dbReference>
<evidence type="ECO:0000256" key="2">
    <source>
        <dbReference type="ARBA" id="ARBA00022723"/>
    </source>
</evidence>
<feature type="region of interest" description="Disordered" evidence="4">
    <location>
        <begin position="93"/>
        <end position="136"/>
    </location>
</feature>
<evidence type="ECO:0000256" key="3">
    <source>
        <dbReference type="ARBA" id="ARBA00023242"/>
    </source>
</evidence>
<dbReference type="GO" id="GO:0008270">
    <property type="term" value="F:zinc ion binding"/>
    <property type="evidence" value="ECO:0007669"/>
    <property type="project" value="InterPro"/>
</dbReference>
<evidence type="ECO:0000313" key="7">
    <source>
        <dbReference type="Proteomes" id="UP000722485"/>
    </source>
</evidence>
<sequence>MSTQGPADGPASSASDAGLKIWSCVICRRRKVKCDRKDPCSNCVRAGIDCHYPVTGRVPRRTRDPSAWRSPAQKQSELLSRLRRLEAVVTELSAQVEEGPGESGATLAPGQPNSSLSVSGSTSSPETSQSEGRSIDQSLISSASDSLGANPPPGSEFDEEFGRLVVDKDGSLHVGNRFWSVFCDEVDNIFQAVNDVADYNEPNDSNTPSVGPVGAPGHQGFVFGNSGNSGNLEALNPLPSQMLFIWQTFVENVDPFIKVLHIPSIDKIIRDLRGNFSSLGPNMEPLLFAISLAAIASMDDEAVATNFNAPKSHFLARFRLGTEQALGQAEFLTTKDIVVVQAFVIYLSVLPYIGASESAWSLTGLLLRIAKSMGLHRNVKSRHQNQLETELRRRLWWHICFLDSKTQRPGIADLSISETSFDTELPATTEDAQLDSPTVTISNTKSTSLILCLVRCEIWRVVQALKANSTNTPEVKLQIFQAAKSRIEGNYLRGLHPDLALGNFIKTMASMFFAKVELVLHKASIPANPKASRESHGQDSMFSVLRASITIINTAHALTTEPAWAKWRWQLAGHVPWHAIGVFLRQACRQPWGPESEQVWITTRSIIGLASEDAKNDRLWLPLVGLAKTTETHREAEMARWTAEALAGQALSGLPVEQWRGKIGDGTVNSLSYPTSQLDGMVIGPRASNPGYPPTLENADILQTHAISQSAERLGSVSGNPLSGLHLQSANPTLWSPLVEMEAMGHMELPNAIQADEGNLMDWDAWDMRSPLRVAACSHDSEAEFRLQLTDKMINAEKISAPTSVPVLSLTNVQKGPNAIFIQTLYPIMGFSSLYTQLFPPKPTLTEENVPSQKGRVFIVTGGNSGVGYELCKILYGTGATIYMASRSQERATNAIKQITDIKPPPATPGTLKFLPLDLNDLQSEPAPSDVEPFAKTVQGLESMVGMHCVATLLFTQLLEPQLRAAAAASSTSGAVRVVWTASIAADQVPPNGIEFELLDTGTEDRVRNYGVSKVSSWMLSREMAQRNGKHGIVSIAQNPGNVKAGSYEGAPATLMFFMNRILHEPKFGAYTELYAGLSPEITLEHNGAYVIPWGRIRPDSECPREDVIKAMTSEEAGGLGYGKRFWDWCEQQWQPYV</sequence>
<dbReference type="Pfam" id="PF00106">
    <property type="entry name" value="adh_short"/>
    <property type="match status" value="1"/>
</dbReference>
<feature type="domain" description="Zn(2)-C6 fungal-type" evidence="5">
    <location>
        <begin position="23"/>
        <end position="52"/>
    </location>
</feature>
<dbReference type="InterPro" id="IPR036864">
    <property type="entry name" value="Zn2-C6_fun-type_DNA-bd_sf"/>
</dbReference>
<keyword evidence="7" id="KW-1185">Reference proteome</keyword>
<dbReference type="PANTHER" id="PTHR31001:SF50">
    <property type="entry name" value="ZN(II)2CYS6 TRANSCRIPTION FACTOR (EUROFUNG)"/>
    <property type="match status" value="1"/>
</dbReference>
<dbReference type="Proteomes" id="UP000722485">
    <property type="component" value="Unassembled WGS sequence"/>
</dbReference>
<dbReference type="InterPro" id="IPR050613">
    <property type="entry name" value="Sec_Metabolite_Reg"/>
</dbReference>
<dbReference type="PROSITE" id="PS00463">
    <property type="entry name" value="ZN2_CY6_FUNGAL_1"/>
    <property type="match status" value="1"/>
</dbReference>
<organism evidence="6 7">
    <name type="scientific">Cylindrodendrum hubeiense</name>
    <dbReference type="NCBI Taxonomy" id="595255"/>
    <lineage>
        <taxon>Eukaryota</taxon>
        <taxon>Fungi</taxon>
        <taxon>Dikarya</taxon>
        <taxon>Ascomycota</taxon>
        <taxon>Pezizomycotina</taxon>
        <taxon>Sordariomycetes</taxon>
        <taxon>Hypocreomycetidae</taxon>
        <taxon>Hypocreales</taxon>
        <taxon>Nectriaceae</taxon>
        <taxon>Cylindrodendrum</taxon>
    </lineage>
</organism>
<dbReference type="Gene3D" id="3.40.50.720">
    <property type="entry name" value="NAD(P)-binding Rossmann-like Domain"/>
    <property type="match status" value="1"/>
</dbReference>
<dbReference type="SMART" id="SM00906">
    <property type="entry name" value="Fungal_trans"/>
    <property type="match status" value="1"/>
</dbReference>
<gene>
    <name evidence="6" type="ORF">G7Z17_g7799</name>
</gene>
<comment type="subcellular location">
    <subcellularLocation>
        <location evidence="1">Nucleus</location>
    </subcellularLocation>
</comment>
<dbReference type="EMBL" id="JAANBB010000181">
    <property type="protein sequence ID" value="KAF7547338.1"/>
    <property type="molecule type" value="Genomic_DNA"/>
</dbReference>
<feature type="compositionally biased region" description="Low complexity" evidence="4">
    <location>
        <begin position="114"/>
        <end position="130"/>
    </location>
</feature>
<protein>
    <recommendedName>
        <fullName evidence="5">Zn(2)-C6 fungal-type domain-containing protein</fullName>
    </recommendedName>
</protein>
<proteinExistence type="predicted"/>
<dbReference type="SUPFAM" id="SSF57701">
    <property type="entry name" value="Zn2/Cys6 DNA-binding domain"/>
    <property type="match status" value="1"/>
</dbReference>
<dbReference type="OrthoDB" id="435881at2759"/>
<dbReference type="PROSITE" id="PS50048">
    <property type="entry name" value="ZN2_CY6_FUNGAL_2"/>
    <property type="match status" value="1"/>
</dbReference>
<accession>A0A9P5H2C9</accession>
<dbReference type="SMART" id="SM00066">
    <property type="entry name" value="GAL4"/>
    <property type="match status" value="1"/>
</dbReference>
<dbReference type="GO" id="GO:0005634">
    <property type="term" value="C:nucleus"/>
    <property type="evidence" value="ECO:0007669"/>
    <property type="project" value="UniProtKB-SubCell"/>
</dbReference>
<evidence type="ECO:0000256" key="4">
    <source>
        <dbReference type="SAM" id="MobiDB-lite"/>
    </source>
</evidence>
<dbReference type="InterPro" id="IPR002347">
    <property type="entry name" value="SDR_fam"/>
</dbReference>
<dbReference type="GO" id="GO:0000981">
    <property type="term" value="F:DNA-binding transcription factor activity, RNA polymerase II-specific"/>
    <property type="evidence" value="ECO:0007669"/>
    <property type="project" value="InterPro"/>
</dbReference>
<dbReference type="CDD" id="cd00067">
    <property type="entry name" value="GAL4"/>
    <property type="match status" value="1"/>
</dbReference>
<dbReference type="GO" id="GO:0006351">
    <property type="term" value="P:DNA-templated transcription"/>
    <property type="evidence" value="ECO:0007669"/>
    <property type="project" value="InterPro"/>
</dbReference>
<dbReference type="InterPro" id="IPR036291">
    <property type="entry name" value="NAD(P)-bd_dom_sf"/>
</dbReference>
<evidence type="ECO:0000256" key="1">
    <source>
        <dbReference type="ARBA" id="ARBA00004123"/>
    </source>
</evidence>
<dbReference type="GO" id="GO:0003677">
    <property type="term" value="F:DNA binding"/>
    <property type="evidence" value="ECO:0007669"/>
    <property type="project" value="InterPro"/>
</dbReference>